<name>A0A8K0EB31_BRALA</name>
<organism evidence="4 5">
    <name type="scientific">Branchiostoma lanceolatum</name>
    <name type="common">Common lancelet</name>
    <name type="synonym">Amphioxus lanceolatum</name>
    <dbReference type="NCBI Taxonomy" id="7740"/>
    <lineage>
        <taxon>Eukaryota</taxon>
        <taxon>Metazoa</taxon>
        <taxon>Chordata</taxon>
        <taxon>Cephalochordata</taxon>
        <taxon>Leptocardii</taxon>
        <taxon>Amphioxiformes</taxon>
        <taxon>Branchiostomatidae</taxon>
        <taxon>Branchiostoma</taxon>
    </lineage>
</organism>
<gene>
    <name evidence="4" type="primary">Hypp7592</name>
    <name evidence="4" type="ORF">BLAG_LOCUS7954</name>
</gene>
<feature type="domain" description="EF-hand" evidence="3">
    <location>
        <begin position="162"/>
        <end position="197"/>
    </location>
</feature>
<dbReference type="Gene3D" id="1.10.238.10">
    <property type="entry name" value="EF-hand"/>
    <property type="match status" value="3"/>
</dbReference>
<dbReference type="OrthoDB" id="186625at2759"/>
<evidence type="ECO:0000313" key="4">
    <source>
        <dbReference type="EMBL" id="CAH1245718.1"/>
    </source>
</evidence>
<accession>A0A8K0EB31</accession>
<proteinExistence type="inferred from homology"/>
<evidence type="ECO:0000256" key="2">
    <source>
        <dbReference type="ARBA" id="ARBA00022837"/>
    </source>
</evidence>
<feature type="non-terminal residue" evidence="4">
    <location>
        <position position="1"/>
    </location>
</feature>
<dbReference type="InterPro" id="IPR002048">
    <property type="entry name" value="EF_hand_dom"/>
</dbReference>
<dbReference type="AlphaFoldDB" id="A0A8K0EB31"/>
<dbReference type="GO" id="GO:0005783">
    <property type="term" value="C:endoplasmic reticulum"/>
    <property type="evidence" value="ECO:0007669"/>
    <property type="project" value="TreeGrafter"/>
</dbReference>
<evidence type="ECO:0000313" key="5">
    <source>
        <dbReference type="Proteomes" id="UP000838412"/>
    </source>
</evidence>
<dbReference type="InterPro" id="IPR011992">
    <property type="entry name" value="EF-hand-dom_pair"/>
</dbReference>
<comment type="similarity">
    <text evidence="1">Belongs to the CREC family.</text>
</comment>
<feature type="domain" description="EF-hand" evidence="3">
    <location>
        <begin position="39"/>
        <end position="62"/>
    </location>
</feature>
<dbReference type="PROSITE" id="PS50222">
    <property type="entry name" value="EF_HAND_2"/>
    <property type="match status" value="2"/>
</dbReference>
<evidence type="ECO:0000256" key="1">
    <source>
        <dbReference type="ARBA" id="ARBA00006431"/>
    </source>
</evidence>
<dbReference type="InterPro" id="IPR018247">
    <property type="entry name" value="EF_Hand_1_Ca_BS"/>
</dbReference>
<dbReference type="Pfam" id="PF13202">
    <property type="entry name" value="EF-hand_5"/>
    <property type="match status" value="2"/>
</dbReference>
<dbReference type="GO" id="GO:0005509">
    <property type="term" value="F:calcium ion binding"/>
    <property type="evidence" value="ECO:0007669"/>
    <property type="project" value="InterPro"/>
</dbReference>
<sequence>FNNFKTSALIFASTTMAPFLLLFVALATASPLKRQTGGLDVNGDGLISYDEVFHAMSLHEALVALDRDGDGFLYLPQIIELWGTGDKFYELNIDGDDHLTFREIENGMTLQDFYNQFDFNGDGTLDVAESYQLEYIYETINNVVDDPLDSDGDGKLSKLEVLSHMTYGEVLDALDADGDGSMTPAELMVLFGNKTADWVAAQDDNGDGVVSTGEAHHHHMKLENVFDIVDLDGSTYLEAGEDAGFYIVWDIILNMPSTDPIIG</sequence>
<keyword evidence="5" id="KW-1185">Reference proteome</keyword>
<feature type="non-terminal residue" evidence="4">
    <location>
        <position position="263"/>
    </location>
</feature>
<dbReference type="PROSITE" id="PS00018">
    <property type="entry name" value="EF_HAND_1"/>
    <property type="match status" value="2"/>
</dbReference>
<dbReference type="PANTHER" id="PTHR10827">
    <property type="entry name" value="RETICULOCALBIN"/>
    <property type="match status" value="1"/>
</dbReference>
<reference evidence="4" key="1">
    <citation type="submission" date="2022-01" db="EMBL/GenBank/DDBJ databases">
        <authorList>
            <person name="Braso-Vives M."/>
        </authorList>
    </citation>
    <scope>NUCLEOTIDE SEQUENCE</scope>
</reference>
<dbReference type="SUPFAM" id="SSF47473">
    <property type="entry name" value="EF-hand"/>
    <property type="match status" value="2"/>
</dbReference>
<keyword evidence="2" id="KW-0106">Calcium</keyword>
<evidence type="ECO:0000259" key="3">
    <source>
        <dbReference type="PROSITE" id="PS50222"/>
    </source>
</evidence>
<protein>
    <submittedName>
        <fullName evidence="4">Hypp7592 protein</fullName>
    </submittedName>
</protein>
<dbReference type="EMBL" id="OV696699">
    <property type="protein sequence ID" value="CAH1245718.1"/>
    <property type="molecule type" value="Genomic_DNA"/>
</dbReference>
<dbReference type="Proteomes" id="UP000838412">
    <property type="component" value="Chromosome 14"/>
</dbReference>
<dbReference type="PANTHER" id="PTHR10827:SF52">
    <property type="entry name" value="IP16409P"/>
    <property type="match status" value="1"/>
</dbReference>